<reference evidence="2" key="1">
    <citation type="submission" date="2016-04" db="EMBL/GenBank/DDBJ databases">
        <authorList>
            <person name="Strapagiel D."/>
            <person name="Borowka P."/>
            <person name="Marciniak B."/>
            <person name="Bakula Z."/>
            <person name="Van Ingen J."/>
            <person name="Safianowska A."/>
            <person name="Dziadek J."/>
            <person name="Jagielski T."/>
        </authorList>
    </citation>
    <scope>NUCLEOTIDE SEQUENCE [LARGE SCALE GENOMIC DNA]</scope>
    <source>
        <strain evidence="2">1010001458</strain>
    </source>
</reference>
<dbReference type="Proteomes" id="UP000077342">
    <property type="component" value="Unassembled WGS sequence"/>
</dbReference>
<gene>
    <name evidence="1" type="ORF">A4G28_04565</name>
</gene>
<organism evidence="1 2">
    <name type="scientific">Mycobacterium ostraviense</name>
    <dbReference type="NCBI Taxonomy" id="2738409"/>
    <lineage>
        <taxon>Bacteria</taxon>
        <taxon>Bacillati</taxon>
        <taxon>Actinomycetota</taxon>
        <taxon>Actinomycetes</taxon>
        <taxon>Mycobacteriales</taxon>
        <taxon>Mycobacteriaceae</taxon>
        <taxon>Mycobacterium</taxon>
    </lineage>
</organism>
<sequence length="70" mass="7612">MQNMIGTLKQHSYITRLAGDRGYQSAYYAAAKYTDNSVSRIQRKGLTAREASAVIEALLSEAPLSGGMTK</sequence>
<dbReference type="AlphaFoldDB" id="A0A164B4H5"/>
<proteinExistence type="predicted"/>
<evidence type="ECO:0000313" key="1">
    <source>
        <dbReference type="EMBL" id="KZS63110.1"/>
    </source>
</evidence>
<name>A0A164B4H5_9MYCO</name>
<protein>
    <submittedName>
        <fullName evidence="1">Uncharacterized protein</fullName>
    </submittedName>
</protein>
<accession>A0A164B4H5</accession>
<comment type="caution">
    <text evidence="1">The sequence shown here is derived from an EMBL/GenBank/DDBJ whole genome shotgun (WGS) entry which is preliminary data.</text>
</comment>
<dbReference type="RefSeq" id="WP_075510341.1">
    <property type="nucleotide sequence ID" value="NZ_LWCI01000100.1"/>
</dbReference>
<keyword evidence="2" id="KW-1185">Reference proteome</keyword>
<dbReference type="EMBL" id="LWCI01000100">
    <property type="protein sequence ID" value="KZS63110.1"/>
    <property type="molecule type" value="Genomic_DNA"/>
</dbReference>
<evidence type="ECO:0000313" key="2">
    <source>
        <dbReference type="Proteomes" id="UP000077342"/>
    </source>
</evidence>